<keyword evidence="2" id="KW-0614">Plasmid</keyword>
<evidence type="ECO:0000313" key="2">
    <source>
        <dbReference type="EMBL" id="AZT39589.1"/>
    </source>
</evidence>
<organism evidence="2">
    <name type="scientific">Salmonella enterica subsp. enterica serovar Karamoja</name>
    <dbReference type="NCBI Taxonomy" id="2500153"/>
    <lineage>
        <taxon>Bacteria</taxon>
        <taxon>Pseudomonadati</taxon>
        <taxon>Pseudomonadota</taxon>
        <taxon>Gammaproteobacteria</taxon>
        <taxon>Enterobacterales</taxon>
        <taxon>Enterobacteriaceae</taxon>
        <taxon>Salmonella</taxon>
    </lineage>
</organism>
<name>A0A3T0C4Q2_SALET</name>
<dbReference type="EMBL" id="CP034699">
    <property type="protein sequence ID" value="AZT44328.1"/>
    <property type="molecule type" value="Genomic_DNA"/>
</dbReference>
<dbReference type="RefSeq" id="WP_168445570.1">
    <property type="nucleotide sequence ID" value="NZ_CP034699.1"/>
</dbReference>
<geneLocation type="plasmid" evidence="3">
    <name>pRSE40</name>
</geneLocation>
<gene>
    <name evidence="3" type="ORF">EL007_24000</name>
    <name evidence="2" type="ORF">ELZ88_23835</name>
</gene>
<dbReference type="Gene3D" id="1.10.260.40">
    <property type="entry name" value="lambda repressor-like DNA-binding domains"/>
    <property type="match status" value="1"/>
</dbReference>
<reference evidence="2" key="1">
    <citation type="submission" date="2018-12" db="EMBL/GenBank/DDBJ databases">
        <title>Complete genome sequences of twenty non-typhoidal Salmonella isolates from Rwanda.</title>
        <authorList>
            <person name="Byukusenge M."/>
            <person name="Li L."/>
            <person name="Subhashinie K."/>
            <person name="Nzayirambaho M."/>
            <person name="Kuchipudi S.V."/>
            <person name="Jayarao B.M."/>
        </authorList>
    </citation>
    <scope>NUCLEOTIDE SEQUENCE</scope>
    <source>
        <strain evidence="2">RSE21</strain>
        <strain evidence="3">RSE40</strain>
        <plasmid evidence="2">pRSE21</plasmid>
        <plasmid evidence="3">pRSE40</plasmid>
    </source>
</reference>
<evidence type="ECO:0000313" key="3">
    <source>
        <dbReference type="EMBL" id="AZT44328.1"/>
    </source>
</evidence>
<accession>A0A3T0C4Q2</accession>
<dbReference type="CDD" id="cd00093">
    <property type="entry name" value="HTH_XRE"/>
    <property type="match status" value="1"/>
</dbReference>
<evidence type="ECO:0000259" key="1">
    <source>
        <dbReference type="PROSITE" id="PS50943"/>
    </source>
</evidence>
<dbReference type="SUPFAM" id="SSF47413">
    <property type="entry name" value="lambda repressor-like DNA-binding domains"/>
    <property type="match status" value="1"/>
</dbReference>
<dbReference type="GO" id="GO:0003677">
    <property type="term" value="F:DNA binding"/>
    <property type="evidence" value="ECO:0007669"/>
    <property type="project" value="InterPro"/>
</dbReference>
<dbReference type="InterPro" id="IPR001387">
    <property type="entry name" value="Cro/C1-type_HTH"/>
</dbReference>
<dbReference type="AlphaFoldDB" id="A0A3T0C4Q2"/>
<dbReference type="EMBL" id="CP034710">
    <property type="protein sequence ID" value="AZT39589.1"/>
    <property type="molecule type" value="Genomic_DNA"/>
</dbReference>
<dbReference type="Pfam" id="PF13560">
    <property type="entry name" value="HTH_31"/>
    <property type="match status" value="1"/>
</dbReference>
<protein>
    <submittedName>
        <fullName evidence="2">XRE family transcriptional regulator</fullName>
    </submittedName>
</protein>
<proteinExistence type="predicted"/>
<geneLocation type="plasmid" evidence="2">
    <name>pRSE21</name>
</geneLocation>
<dbReference type="PROSITE" id="PS50943">
    <property type="entry name" value="HTH_CROC1"/>
    <property type="match status" value="1"/>
</dbReference>
<feature type="domain" description="HTH cro/C1-type" evidence="1">
    <location>
        <begin position="6"/>
        <end position="41"/>
    </location>
</feature>
<dbReference type="InterPro" id="IPR010982">
    <property type="entry name" value="Lambda_DNA-bd_dom_sf"/>
</dbReference>
<sequence length="88" mass="10244">MTPWELRLWRHGQLLTQPQAARALGVSVATYKRYELGETVPELVRLATQALETKNLLRQVASVEKEKRRKHSQTTLLTLRKMYGLEKK</sequence>